<protein>
    <submittedName>
        <fullName evidence="1">Uncharacterized protein</fullName>
    </submittedName>
</protein>
<gene>
    <name evidence="1" type="ORF">EJ73_00009</name>
</gene>
<dbReference type="RefSeq" id="WP_025817099.1">
    <property type="nucleotide sequence ID" value="NZ_BAIZ01000043.1"/>
</dbReference>
<dbReference type="STRING" id="1122991.GCA_000613445_00706"/>
<comment type="caution">
    <text evidence="1">The sequence shown here is derived from an EMBL/GenBank/DDBJ whole genome shotgun (WGS) entry which is preliminary data.</text>
</comment>
<keyword evidence="2" id="KW-1185">Reference proteome</keyword>
<proteinExistence type="predicted"/>
<dbReference type="AlphaFoldDB" id="A0A318I1N3"/>
<evidence type="ECO:0000313" key="2">
    <source>
        <dbReference type="Proteomes" id="UP000248314"/>
    </source>
</evidence>
<dbReference type="EMBL" id="QJJX01000001">
    <property type="protein sequence ID" value="PXX24745.1"/>
    <property type="molecule type" value="Genomic_DNA"/>
</dbReference>
<dbReference type="Proteomes" id="UP000248314">
    <property type="component" value="Unassembled WGS sequence"/>
</dbReference>
<dbReference type="OrthoDB" id="9912061at2"/>
<evidence type="ECO:0000313" key="1">
    <source>
        <dbReference type="EMBL" id="PXX24745.1"/>
    </source>
</evidence>
<sequence>MEVLAMNMQSNQSVAFELGNRAVTLTADTLGHLEDLKRASHFYLRGLDGIMRALIQLGRGPAETLTPERSLELLDIASEIKEHILAVAAIDMYADDKRVLPDMPAGDED</sequence>
<organism evidence="1 2">
    <name type="scientific">Hoylesella shahii DSM 15611 = JCM 12083</name>
    <dbReference type="NCBI Taxonomy" id="1122991"/>
    <lineage>
        <taxon>Bacteria</taxon>
        <taxon>Pseudomonadati</taxon>
        <taxon>Bacteroidota</taxon>
        <taxon>Bacteroidia</taxon>
        <taxon>Bacteroidales</taxon>
        <taxon>Prevotellaceae</taxon>
        <taxon>Hoylesella</taxon>
    </lineage>
</organism>
<accession>A0A318I1N3</accession>
<name>A0A318I1N3_9BACT</name>
<reference evidence="1 2" key="1">
    <citation type="submission" date="2018-05" db="EMBL/GenBank/DDBJ databases">
        <title>Genomic Encyclopedia of Type Strains, Phase I: the one thousand microbial genomes (KMG-I) project.</title>
        <authorList>
            <person name="Kyrpides N."/>
        </authorList>
    </citation>
    <scope>NUCLEOTIDE SEQUENCE [LARGE SCALE GENOMIC DNA]</scope>
    <source>
        <strain evidence="1 2">DSM 15611</strain>
    </source>
</reference>